<comment type="caution">
    <text evidence="4">The sequence shown here is derived from an EMBL/GenBank/DDBJ whole genome shotgun (WGS) entry which is preliminary data.</text>
</comment>
<evidence type="ECO:0000313" key="5">
    <source>
        <dbReference type="Proteomes" id="UP000228987"/>
    </source>
</evidence>
<dbReference type="GO" id="GO:0051082">
    <property type="term" value="F:unfolded protein binding"/>
    <property type="evidence" value="ECO:0007669"/>
    <property type="project" value="InterPro"/>
</dbReference>
<dbReference type="AlphaFoldDB" id="A0A2A5C9F3"/>
<dbReference type="EMBL" id="NVWI01000009">
    <property type="protein sequence ID" value="PCJ40393.1"/>
    <property type="molecule type" value="Genomic_DNA"/>
</dbReference>
<evidence type="ECO:0000256" key="1">
    <source>
        <dbReference type="ARBA" id="ARBA00009091"/>
    </source>
</evidence>
<dbReference type="Gene3D" id="3.30.910.20">
    <property type="entry name" value="Skp domain"/>
    <property type="match status" value="1"/>
</dbReference>
<dbReference type="SUPFAM" id="SSF111384">
    <property type="entry name" value="OmpH-like"/>
    <property type="match status" value="1"/>
</dbReference>
<organism evidence="4 5">
    <name type="scientific">SAR86 cluster bacterium</name>
    <dbReference type="NCBI Taxonomy" id="2030880"/>
    <lineage>
        <taxon>Bacteria</taxon>
        <taxon>Pseudomonadati</taxon>
        <taxon>Pseudomonadota</taxon>
        <taxon>Gammaproteobacteria</taxon>
        <taxon>SAR86 cluster</taxon>
    </lineage>
</organism>
<dbReference type="PANTHER" id="PTHR35089">
    <property type="entry name" value="CHAPERONE PROTEIN SKP"/>
    <property type="match status" value="1"/>
</dbReference>
<dbReference type="InterPro" id="IPR024930">
    <property type="entry name" value="Skp_dom_sf"/>
</dbReference>
<dbReference type="SMART" id="SM00935">
    <property type="entry name" value="OmpH"/>
    <property type="match status" value="1"/>
</dbReference>
<name>A0A2A5C9F3_9GAMM</name>
<accession>A0A2A5C9F3</accession>
<dbReference type="PANTHER" id="PTHR35089:SF1">
    <property type="entry name" value="CHAPERONE PROTEIN SKP"/>
    <property type="match status" value="1"/>
</dbReference>
<keyword evidence="2 3" id="KW-0732">Signal</keyword>
<protein>
    <recommendedName>
        <fullName evidence="6">OmpH family outer membrane protein</fullName>
    </recommendedName>
</protein>
<evidence type="ECO:0008006" key="6">
    <source>
        <dbReference type="Google" id="ProtNLM"/>
    </source>
</evidence>
<dbReference type="Proteomes" id="UP000228987">
    <property type="component" value="Unassembled WGS sequence"/>
</dbReference>
<evidence type="ECO:0000256" key="2">
    <source>
        <dbReference type="ARBA" id="ARBA00022729"/>
    </source>
</evidence>
<feature type="chain" id="PRO_5012336646" description="OmpH family outer membrane protein" evidence="3">
    <location>
        <begin position="23"/>
        <end position="175"/>
    </location>
</feature>
<gene>
    <name evidence="4" type="ORF">COA71_11075</name>
</gene>
<dbReference type="Pfam" id="PF03938">
    <property type="entry name" value="OmpH"/>
    <property type="match status" value="1"/>
</dbReference>
<reference evidence="5" key="1">
    <citation type="submission" date="2017-08" db="EMBL/GenBank/DDBJ databases">
        <title>A dynamic microbial community with high functional redundancy inhabits the cold, oxic subseafloor aquifer.</title>
        <authorList>
            <person name="Tully B.J."/>
            <person name="Wheat C.G."/>
            <person name="Glazer B.T."/>
            <person name="Huber J.A."/>
        </authorList>
    </citation>
    <scope>NUCLEOTIDE SEQUENCE [LARGE SCALE GENOMIC DNA]</scope>
</reference>
<comment type="similarity">
    <text evidence="1">Belongs to the Skp family.</text>
</comment>
<evidence type="ECO:0000313" key="4">
    <source>
        <dbReference type="EMBL" id="PCJ40393.1"/>
    </source>
</evidence>
<dbReference type="GO" id="GO:0005829">
    <property type="term" value="C:cytosol"/>
    <property type="evidence" value="ECO:0007669"/>
    <property type="project" value="TreeGrafter"/>
</dbReference>
<dbReference type="InterPro" id="IPR005632">
    <property type="entry name" value="Chaperone_Skp"/>
</dbReference>
<feature type="signal peptide" evidence="3">
    <location>
        <begin position="1"/>
        <end position="22"/>
    </location>
</feature>
<dbReference type="GO" id="GO:0050821">
    <property type="term" value="P:protein stabilization"/>
    <property type="evidence" value="ECO:0007669"/>
    <property type="project" value="TreeGrafter"/>
</dbReference>
<evidence type="ECO:0000256" key="3">
    <source>
        <dbReference type="SAM" id="SignalP"/>
    </source>
</evidence>
<sequence>MKKNIRFYIAIIGLSLGGNVFAQDELAADGPRIAILDMAAALYNSELAAVVQDQLSLETEDDSARIRELAQEGSALQERLTVDAEVLSDAEQRDILGELEEIGVQYQYLEQRVESIVQQRREIFEQTYSSNLIQAISDVVEEDDYDVVLRAEVALFFKGTLDITAKVTEKLNEQQ</sequence>
<proteinExistence type="inferred from homology"/>